<dbReference type="Pfam" id="PF07916">
    <property type="entry name" value="TraG_N"/>
    <property type="match status" value="1"/>
</dbReference>
<dbReference type="Proteomes" id="UP000284395">
    <property type="component" value="Unassembled WGS sequence"/>
</dbReference>
<protein>
    <submittedName>
        <fullName evidence="4">Conjugal transfer protein TraG</fullName>
    </submittedName>
</protein>
<evidence type="ECO:0000313" key="4">
    <source>
        <dbReference type="EMBL" id="RKF17714.1"/>
    </source>
</evidence>
<feature type="region of interest" description="Disordered" evidence="1">
    <location>
        <begin position="679"/>
        <end position="714"/>
    </location>
</feature>
<feature type="domain" description="TraG N-terminal Proteobacteria" evidence="3">
    <location>
        <begin position="3"/>
        <end position="452"/>
    </location>
</feature>
<feature type="compositionally biased region" description="Basic and acidic residues" evidence="1">
    <location>
        <begin position="597"/>
        <end position="623"/>
    </location>
</feature>
<evidence type="ECO:0000256" key="2">
    <source>
        <dbReference type="SAM" id="Phobius"/>
    </source>
</evidence>
<feature type="transmembrane region" description="Helical" evidence="2">
    <location>
        <begin position="88"/>
        <end position="106"/>
    </location>
</feature>
<feature type="transmembrane region" description="Helical" evidence="2">
    <location>
        <begin position="32"/>
        <end position="50"/>
    </location>
</feature>
<feature type="compositionally biased region" description="Basic and acidic residues" evidence="1">
    <location>
        <begin position="551"/>
        <end position="569"/>
    </location>
</feature>
<feature type="compositionally biased region" description="Basic and acidic residues" evidence="1">
    <location>
        <begin position="880"/>
        <end position="901"/>
    </location>
</feature>
<dbReference type="OrthoDB" id="7413598at2"/>
<feature type="compositionally biased region" description="Polar residues" evidence="1">
    <location>
        <begin position="573"/>
        <end position="582"/>
    </location>
</feature>
<feature type="region of interest" description="Disordered" evidence="1">
    <location>
        <begin position="551"/>
        <end position="631"/>
    </location>
</feature>
<name>A0A420EAP0_9SPHN</name>
<dbReference type="RefSeq" id="WP_120325867.1">
    <property type="nucleotide sequence ID" value="NZ_RAPF01000012.1"/>
</dbReference>
<feature type="transmembrane region" description="Helical" evidence="2">
    <location>
        <begin position="327"/>
        <end position="348"/>
    </location>
</feature>
<keyword evidence="2" id="KW-0472">Membrane</keyword>
<feature type="compositionally biased region" description="Polar residues" evidence="1">
    <location>
        <begin position="679"/>
        <end position="708"/>
    </location>
</feature>
<sequence length="919" mass="98978">MMEVFTIGGGEYIVNVFNAVAAWTGGGGFGSLIRVVMVMGLAYSLIIVAFTQDWKAWLNWFLGATLMYSALIVPTVSVKVTDRINPSLAPATVANVPVGLAVMASFTSRVGDWLTRQSETVFVMPDALQLSTNGIIYGARLYDKTQDFKFRDPVVRANLNEYFKQCLFYDFFLGHKPVDDVTSAPNILDAIGPGSEARAMRYFSADGSSDIVTCRTAYNTLSGAGGVPQWADNELTKLAPSIFPNKTAAAAKAKLIEDLPVVAQAFHGSADSAVHIFEQRALTDAFLEARANLSSDGGDTFAMLRAEAQARNTYTSIAQQAMTWVPLLNIVLTVVFYAMFPVIFPLFLIPKTGPLALRGYVTGFFYLAAWGPLYAVLHMFIMDRTANSMAATAPDGFTMATVEAIDHVNADTATIAGFLMMSVPFLAAGLARGAMAVSSQATSMLAPAQAAAEAAAVERTTGNYAYGNQSYQNLSANMVQRDSWDVAPKFQGGYGQMGFTHADGTKSSFTADGTRVEDSSGGMSRFGFSATSMFSHSADVQQAASELKTRRDAVMAQKAEQESILRSERAIATQGSRSSAGWESSKGHATDTNQSRFAKDHRAESNALRHSEDRSSKNTHENIDQSTDNYSRGLSAGLNVSGGLGAGSKGAGGHIGADANAGGSISRTWSDQDIENLTDSETAGVSDSGEASYTTGSDTGTNITSNEGTYAKDGTFARGESYSEQSHTSEVANQKLQSLTHQLNEIDEAARSLGITWTDRESSGYSINQDMSQILESRYYDMKNSGEFAQLSAPDLRRTDLNPQEMAARNVIIDRVISDYVDEQMAPVRDEMIEPADAMGTVEGPGNFSARDLQAPRVASGLSSGAGNQRMNTVDGQTDDIAKRHMDALDQRNSSLRDREQSYQTRYNAARNKPIKSEE</sequence>
<dbReference type="InterPro" id="IPR012931">
    <property type="entry name" value="TraG_N_Proteobacteria"/>
</dbReference>
<feature type="transmembrane region" description="Helical" evidence="2">
    <location>
        <begin position="360"/>
        <end position="381"/>
    </location>
</feature>
<dbReference type="AlphaFoldDB" id="A0A420EAP0"/>
<comment type="caution">
    <text evidence="4">The sequence shown here is derived from an EMBL/GenBank/DDBJ whole genome shotgun (WGS) entry which is preliminary data.</text>
</comment>
<reference evidence="4 5" key="1">
    <citation type="submission" date="2018-09" db="EMBL/GenBank/DDBJ databases">
        <title>Altererythrobacter spongiae sp. nov., isolated from a marine sponge.</title>
        <authorList>
            <person name="Zhuang L."/>
            <person name="Luo L."/>
        </authorList>
    </citation>
    <scope>NUCLEOTIDE SEQUENCE [LARGE SCALE GENOMIC DNA]</scope>
    <source>
        <strain evidence="4 5">HN-Y73</strain>
    </source>
</reference>
<feature type="compositionally biased region" description="Polar residues" evidence="1">
    <location>
        <begin position="861"/>
        <end position="876"/>
    </location>
</feature>
<feature type="transmembrane region" description="Helical" evidence="2">
    <location>
        <begin position="57"/>
        <end position="76"/>
    </location>
</feature>
<keyword evidence="2" id="KW-0812">Transmembrane</keyword>
<accession>A0A420EAP0</accession>
<dbReference type="EMBL" id="RAPF01000012">
    <property type="protein sequence ID" value="RKF17714.1"/>
    <property type="molecule type" value="Genomic_DNA"/>
</dbReference>
<keyword evidence="5" id="KW-1185">Reference proteome</keyword>
<feature type="region of interest" description="Disordered" evidence="1">
    <location>
        <begin position="859"/>
        <end position="919"/>
    </location>
</feature>
<keyword evidence="2" id="KW-1133">Transmembrane helix</keyword>
<evidence type="ECO:0000313" key="5">
    <source>
        <dbReference type="Proteomes" id="UP000284395"/>
    </source>
</evidence>
<evidence type="ECO:0000256" key="1">
    <source>
        <dbReference type="SAM" id="MobiDB-lite"/>
    </source>
</evidence>
<proteinExistence type="predicted"/>
<evidence type="ECO:0000259" key="3">
    <source>
        <dbReference type="Pfam" id="PF07916"/>
    </source>
</evidence>
<organism evidence="4 5">
    <name type="scientific">Altericroceibacterium spongiae</name>
    <dbReference type="NCBI Taxonomy" id="2320269"/>
    <lineage>
        <taxon>Bacteria</taxon>
        <taxon>Pseudomonadati</taxon>
        <taxon>Pseudomonadota</taxon>
        <taxon>Alphaproteobacteria</taxon>
        <taxon>Sphingomonadales</taxon>
        <taxon>Erythrobacteraceae</taxon>
        <taxon>Altericroceibacterium</taxon>
    </lineage>
</organism>
<gene>
    <name evidence="4" type="ORF">D6851_15765</name>
</gene>